<dbReference type="EMBL" id="BMRP01000091">
    <property type="protein sequence ID" value="GGV04026.1"/>
    <property type="molecule type" value="Genomic_DNA"/>
</dbReference>
<dbReference type="PANTHER" id="PTHR30154:SF34">
    <property type="entry name" value="TRANSCRIPTIONAL REGULATOR AZLB"/>
    <property type="match status" value="1"/>
</dbReference>
<dbReference type="InterPro" id="IPR019887">
    <property type="entry name" value="Tscrpt_reg_AsnC/Lrp_C"/>
</dbReference>
<evidence type="ECO:0000259" key="1">
    <source>
        <dbReference type="Pfam" id="PF01037"/>
    </source>
</evidence>
<dbReference type="Pfam" id="PF01037">
    <property type="entry name" value="AsnC_trans_reg"/>
    <property type="match status" value="1"/>
</dbReference>
<feature type="domain" description="Transcription regulator AsnC/Lrp ligand binding" evidence="1">
    <location>
        <begin position="42"/>
        <end position="108"/>
    </location>
</feature>
<comment type="caution">
    <text evidence="2">The sequence shown here is derived from an EMBL/GenBank/DDBJ whole genome shotgun (WGS) entry which is preliminary data.</text>
</comment>
<evidence type="ECO:0000313" key="2">
    <source>
        <dbReference type="EMBL" id="GGV04026.1"/>
    </source>
</evidence>
<dbReference type="Proteomes" id="UP000654471">
    <property type="component" value="Unassembled WGS sequence"/>
</dbReference>
<dbReference type="InterPro" id="IPR011008">
    <property type="entry name" value="Dimeric_a/b-barrel"/>
</dbReference>
<reference evidence="3" key="1">
    <citation type="journal article" date="2019" name="Int. J. Syst. Evol. Microbiol.">
        <title>The Global Catalogue of Microorganisms (GCM) 10K type strain sequencing project: providing services to taxonomists for standard genome sequencing and annotation.</title>
        <authorList>
            <consortium name="The Broad Institute Genomics Platform"/>
            <consortium name="The Broad Institute Genome Sequencing Center for Infectious Disease"/>
            <person name="Wu L."/>
            <person name="Ma J."/>
        </authorList>
    </citation>
    <scope>NUCLEOTIDE SEQUENCE [LARGE SCALE GENOMIC DNA]</scope>
    <source>
        <strain evidence="3">JCM 3399</strain>
    </source>
</reference>
<proteinExistence type="predicted"/>
<evidence type="ECO:0000313" key="3">
    <source>
        <dbReference type="Proteomes" id="UP000654471"/>
    </source>
</evidence>
<dbReference type="PANTHER" id="PTHR30154">
    <property type="entry name" value="LEUCINE-RESPONSIVE REGULATORY PROTEIN"/>
    <property type="match status" value="1"/>
</dbReference>
<organism evidence="2 3">
    <name type="scientific">Streptomyces albospinus</name>
    <dbReference type="NCBI Taxonomy" id="285515"/>
    <lineage>
        <taxon>Bacteria</taxon>
        <taxon>Bacillati</taxon>
        <taxon>Actinomycetota</taxon>
        <taxon>Actinomycetes</taxon>
        <taxon>Kitasatosporales</taxon>
        <taxon>Streptomycetaceae</taxon>
        <taxon>Streptomyces</taxon>
    </lineage>
</organism>
<name>A0ABQ2VP20_9ACTN</name>
<keyword evidence="3" id="KW-1185">Reference proteome</keyword>
<dbReference type="SUPFAM" id="SSF54909">
    <property type="entry name" value="Dimeric alpha+beta barrel"/>
    <property type="match status" value="1"/>
</dbReference>
<protein>
    <recommendedName>
        <fullName evidence="1">Transcription regulator AsnC/Lrp ligand binding domain-containing protein</fullName>
    </recommendedName>
</protein>
<sequence length="163" mass="18190">MADSAPGRVSRRLHVLLQQRVVHIDVEIAPATLGYHARANLWLRVHPSEVKNVGRSPAREPEIAFAAAISGPYNIHAVAHCRDLDELFEFTSEHIGLCPACRAWKSHLSYGMSSKPARYCPAIASSCLRLKRDVSRPVASRRLTTSWSSATRHVQLTFIRQSL</sequence>
<gene>
    <name evidence="2" type="ORF">GCM10010211_84110</name>
</gene>
<accession>A0ABQ2VP20</accession>
<dbReference type="Gene3D" id="3.30.70.920">
    <property type="match status" value="1"/>
</dbReference>